<dbReference type="STRING" id="655819.J4UKA2"/>
<sequence length="550" mass="61725">MPSFWRRKPRDNTVADDPHQIVARENHDFVINSIQTGGIKLKNADRHGRTILHWAVILEKRELLTHLLKEDIEIGATDWLGQSALHYAVQHGDDHMLEALLNSEHYNDREKQQRDASGRSLLHCALDTRNYPIIRLCLMQKHIFLPDFDQRTPLHYAVSSGQEAAARLLLENGADIKSRDGKGKTALHYAARGGSLSMIKELIERGADATMKDHKGHTAGHTAAQNGHRAATILLLDEDERNIERADISALLIQNVSEIDEVDDDGDTLLHSAAKHGQTELVDAILKRLRDNGGESLQQLDIEQKTPLQNILRIEEQGGPISNIMLRHLIDTVGAEESIKRAIDHDDTVMMDAVLQYLEQTGVSADMTFKSSLGCTLLDHAARKSDAAMLKLLLRHLSQSEMTANMTARHGRQRTPLHIAAEYGDVATMELMLRQIEQIGGGSIAAMVMWDSRDSTPLHIACKRDDPGMAELMVPVYIKTVGSVCLHMQDEDGRTPLDCVVDAKLKELLQKAMSEPIYEIGKYISSQQRRRRRLKRPSLFYDSKLPETIK</sequence>
<dbReference type="HOGENOM" id="CLU_446168_0_0_1"/>
<accession>J4UKA2</accession>
<feature type="repeat" description="ANK" evidence="3">
    <location>
        <begin position="149"/>
        <end position="181"/>
    </location>
</feature>
<dbReference type="PROSITE" id="PS50297">
    <property type="entry name" value="ANK_REP_REGION"/>
    <property type="match status" value="4"/>
</dbReference>
<dbReference type="PANTHER" id="PTHR24123">
    <property type="entry name" value="ANKYRIN REPEAT-CONTAINING"/>
    <property type="match status" value="1"/>
</dbReference>
<dbReference type="Pfam" id="PF00023">
    <property type="entry name" value="Ank"/>
    <property type="match status" value="2"/>
</dbReference>
<evidence type="ECO:0000313" key="4">
    <source>
        <dbReference type="EMBL" id="EJP64572.1"/>
    </source>
</evidence>
<gene>
    <name evidence="4" type="ORF">BBA_06566</name>
</gene>
<dbReference type="AlphaFoldDB" id="J4UKA2"/>
<feature type="repeat" description="ANK" evidence="3">
    <location>
        <begin position="80"/>
        <end position="102"/>
    </location>
</feature>
<evidence type="ECO:0000256" key="2">
    <source>
        <dbReference type="ARBA" id="ARBA00023043"/>
    </source>
</evidence>
<dbReference type="Gene3D" id="1.25.40.20">
    <property type="entry name" value="Ankyrin repeat-containing domain"/>
    <property type="match status" value="5"/>
</dbReference>
<proteinExistence type="predicted"/>
<dbReference type="GeneID" id="19889578"/>
<feature type="repeat" description="ANK" evidence="3">
    <location>
        <begin position="182"/>
        <end position="214"/>
    </location>
</feature>
<dbReference type="InterPro" id="IPR051165">
    <property type="entry name" value="Multifunctional_ANK_Repeat"/>
</dbReference>
<dbReference type="Proteomes" id="UP000002762">
    <property type="component" value="Unassembled WGS sequence"/>
</dbReference>
<name>J4UKA2_BEAB2</name>
<dbReference type="OrthoDB" id="194358at2759"/>
<feature type="repeat" description="ANK" evidence="3">
    <location>
        <begin position="265"/>
        <end position="288"/>
    </location>
</feature>
<dbReference type="SMART" id="SM00248">
    <property type="entry name" value="ANK"/>
    <property type="match status" value="11"/>
</dbReference>
<evidence type="ECO:0000256" key="1">
    <source>
        <dbReference type="ARBA" id="ARBA00022737"/>
    </source>
</evidence>
<dbReference type="PANTHER" id="PTHR24123:SF33">
    <property type="entry name" value="PROTEIN HOS4"/>
    <property type="match status" value="1"/>
</dbReference>
<dbReference type="RefSeq" id="XP_008599885.1">
    <property type="nucleotide sequence ID" value="XM_008601663.1"/>
</dbReference>
<organism evidence="4 5">
    <name type="scientific">Beauveria bassiana (strain ARSEF 2860)</name>
    <name type="common">White muscardine disease fungus</name>
    <name type="synonym">Tritirachium shiotae</name>
    <dbReference type="NCBI Taxonomy" id="655819"/>
    <lineage>
        <taxon>Eukaryota</taxon>
        <taxon>Fungi</taxon>
        <taxon>Dikarya</taxon>
        <taxon>Ascomycota</taxon>
        <taxon>Pezizomycotina</taxon>
        <taxon>Sordariomycetes</taxon>
        <taxon>Hypocreomycetidae</taxon>
        <taxon>Hypocreales</taxon>
        <taxon>Cordycipitaceae</taxon>
        <taxon>Beauveria</taxon>
    </lineage>
</organism>
<dbReference type="EMBL" id="JH725168">
    <property type="protein sequence ID" value="EJP64572.1"/>
    <property type="molecule type" value="Genomic_DNA"/>
</dbReference>
<keyword evidence="1" id="KW-0677">Repeat</keyword>
<dbReference type="SUPFAM" id="SSF48403">
    <property type="entry name" value="Ankyrin repeat"/>
    <property type="match status" value="2"/>
</dbReference>
<dbReference type="InterPro" id="IPR036770">
    <property type="entry name" value="Ankyrin_rpt-contain_sf"/>
</dbReference>
<protein>
    <submittedName>
        <fullName evidence="4">Ankyrin repeat protein</fullName>
    </submittedName>
</protein>
<keyword evidence="2 3" id="KW-0040">ANK repeat</keyword>
<dbReference type="Pfam" id="PF13637">
    <property type="entry name" value="Ank_4"/>
    <property type="match status" value="1"/>
</dbReference>
<reference evidence="4 5" key="1">
    <citation type="journal article" date="2012" name="Sci. Rep.">
        <title>Genomic perspectives on the evolution of fungal entomopathogenicity in Beauveria bassiana.</title>
        <authorList>
            <person name="Xiao G."/>
            <person name="Ying S.H."/>
            <person name="Zheng P."/>
            <person name="Wang Z.L."/>
            <person name="Zhang S."/>
            <person name="Xie X.Q."/>
            <person name="Shang Y."/>
            <person name="St Leger R.J."/>
            <person name="Zhao G.P."/>
            <person name="Wang C."/>
            <person name="Feng M.G."/>
        </authorList>
    </citation>
    <scope>NUCLEOTIDE SEQUENCE [LARGE SCALE GENOMIC DNA]</scope>
    <source>
        <strain evidence="4 5">ARSEF 2860</strain>
    </source>
</reference>
<dbReference type="InParanoid" id="J4UKA2"/>
<evidence type="ECO:0000313" key="5">
    <source>
        <dbReference type="Proteomes" id="UP000002762"/>
    </source>
</evidence>
<keyword evidence="5" id="KW-1185">Reference proteome</keyword>
<evidence type="ECO:0000256" key="3">
    <source>
        <dbReference type="PROSITE-ProRule" id="PRU00023"/>
    </source>
</evidence>
<dbReference type="Pfam" id="PF12796">
    <property type="entry name" value="Ank_2"/>
    <property type="match status" value="1"/>
</dbReference>
<dbReference type="InterPro" id="IPR002110">
    <property type="entry name" value="Ankyrin_rpt"/>
</dbReference>
<dbReference type="PROSITE" id="PS50088">
    <property type="entry name" value="ANK_REPEAT"/>
    <property type="match status" value="4"/>
</dbReference>